<evidence type="ECO:0000313" key="2">
    <source>
        <dbReference type="EMBL" id="CAB1425772.1"/>
    </source>
</evidence>
<proteinExistence type="predicted"/>
<evidence type="ECO:0000313" key="3">
    <source>
        <dbReference type="Proteomes" id="UP001153269"/>
    </source>
</evidence>
<accession>A0A9N7U881</accession>
<name>A0A9N7U881_PLEPL</name>
<gene>
    <name evidence="2" type="ORF">PLEPLA_LOCUS13705</name>
</gene>
<protein>
    <submittedName>
        <fullName evidence="2">Uncharacterized protein</fullName>
    </submittedName>
</protein>
<keyword evidence="3" id="KW-1185">Reference proteome</keyword>
<dbReference type="Proteomes" id="UP001153269">
    <property type="component" value="Unassembled WGS sequence"/>
</dbReference>
<sequence length="80" mass="8384">MGIFYGEVGGGGGNKVASKYPHGGTAQPHSLTATTRSPAAASLLSLPPFSSIIRALSCPERGYDDWIKDDMDDQQTSEGL</sequence>
<evidence type="ECO:0000256" key="1">
    <source>
        <dbReference type="SAM" id="MobiDB-lite"/>
    </source>
</evidence>
<dbReference type="AlphaFoldDB" id="A0A9N7U881"/>
<organism evidence="2 3">
    <name type="scientific">Pleuronectes platessa</name>
    <name type="common">European plaice</name>
    <dbReference type="NCBI Taxonomy" id="8262"/>
    <lineage>
        <taxon>Eukaryota</taxon>
        <taxon>Metazoa</taxon>
        <taxon>Chordata</taxon>
        <taxon>Craniata</taxon>
        <taxon>Vertebrata</taxon>
        <taxon>Euteleostomi</taxon>
        <taxon>Actinopterygii</taxon>
        <taxon>Neopterygii</taxon>
        <taxon>Teleostei</taxon>
        <taxon>Neoteleostei</taxon>
        <taxon>Acanthomorphata</taxon>
        <taxon>Carangaria</taxon>
        <taxon>Pleuronectiformes</taxon>
        <taxon>Pleuronectoidei</taxon>
        <taxon>Pleuronectidae</taxon>
        <taxon>Pleuronectes</taxon>
    </lineage>
</organism>
<dbReference type="EMBL" id="CADEAL010000834">
    <property type="protein sequence ID" value="CAB1425772.1"/>
    <property type="molecule type" value="Genomic_DNA"/>
</dbReference>
<feature type="region of interest" description="Disordered" evidence="1">
    <location>
        <begin position="1"/>
        <end position="31"/>
    </location>
</feature>
<reference evidence="2" key="1">
    <citation type="submission" date="2020-03" db="EMBL/GenBank/DDBJ databases">
        <authorList>
            <person name="Weist P."/>
        </authorList>
    </citation>
    <scope>NUCLEOTIDE SEQUENCE</scope>
</reference>
<comment type="caution">
    <text evidence="2">The sequence shown here is derived from an EMBL/GenBank/DDBJ whole genome shotgun (WGS) entry which is preliminary data.</text>
</comment>